<sequence>MASSSYYLFFAKYESTASKGVLSIQSLLETKKDVSLDKIRTVGIHLHGFPDSGVRPARCSGELQRKAEAGFLPLTRADSPKVLHGSRMSSKMSEAVLSSTESNDMAFCSFNTNGVPNSGGRFYDKTLVGDIEDLNAVCAWLKQHLPGLERIFLLGFSTGAFLAVCAPVMASTLSEGLRSLLAGVVSVACLDDPRSGAELDFSEEQIGAFKNAGECVAKFWPLVQVAIDEKDGSVINSHEIDEAPKPQPVEWRLSRGYYDSYGCLPGKEEISRLWPQHIPLLLQRAFGFYICPVGSNGNPVCVSTESSDIAGAAYLYTLYGQRIAFLGQVVCQVHGTADVLVPCEMSNSLQKAFGPECSVDRITGSSLFDVFASSLTCPTTQRSPVLCQPCAVKDLKCPRCPDSPSGQLITVCVGPRPCGVCLAGCPGVYECSDQTCEDGHLTLCNECARQHRRARQTSSHQLLPLWKIPTCSTCDRAFDLDNEVWFCKTCDAAIGTCCIDSLHDGHSCRPITPSLAAKLQSRMTELETEAADRELERGRENSEEILKLADELYEDQDARLTELEKDILTAVGERFKALRKLLRLQDEQVRSDIASVRAELARVSEARCLLSAATTETARLQPREAVLARNLMKNRKVEVADMTRRGEELCRLLREREFKQFLDLGSFQDLVVRIANFGEFSGPFSAAGWFL</sequence>
<gene>
    <name evidence="2" type="ORF">FOZ60_016777</name>
</gene>
<evidence type="ECO:0000313" key="3">
    <source>
        <dbReference type="Proteomes" id="UP000541610"/>
    </source>
</evidence>
<reference evidence="2 3" key="1">
    <citation type="submission" date="2020-04" db="EMBL/GenBank/DDBJ databases">
        <title>Perkinsus olseni comparative genomics.</title>
        <authorList>
            <person name="Bogema D.R."/>
        </authorList>
    </citation>
    <scope>NUCLEOTIDE SEQUENCE [LARGE SCALE GENOMIC DNA]</scope>
    <source>
        <strain evidence="2">00978-12</strain>
    </source>
</reference>
<keyword evidence="1" id="KW-0175">Coiled coil</keyword>
<dbReference type="OrthoDB" id="431885at2759"/>
<dbReference type="SUPFAM" id="SSF53474">
    <property type="entry name" value="alpha/beta-Hydrolases"/>
    <property type="match status" value="1"/>
</dbReference>
<accession>A0A7J6N3F6</accession>
<dbReference type="Proteomes" id="UP000541610">
    <property type="component" value="Unassembled WGS sequence"/>
</dbReference>
<protein>
    <submittedName>
        <fullName evidence="2">Uncharacterized protein</fullName>
    </submittedName>
</protein>
<dbReference type="InterPro" id="IPR029058">
    <property type="entry name" value="AB_hydrolase_fold"/>
</dbReference>
<dbReference type="Gene3D" id="3.40.50.1820">
    <property type="entry name" value="alpha/beta hydrolase"/>
    <property type="match status" value="1"/>
</dbReference>
<evidence type="ECO:0000256" key="1">
    <source>
        <dbReference type="SAM" id="Coils"/>
    </source>
</evidence>
<proteinExistence type="predicted"/>
<name>A0A7J6N3F6_PEROL</name>
<dbReference type="EMBL" id="JABANP010000907">
    <property type="protein sequence ID" value="KAF4678395.1"/>
    <property type="molecule type" value="Genomic_DNA"/>
</dbReference>
<comment type="caution">
    <text evidence="2">The sequence shown here is derived from an EMBL/GenBank/DDBJ whole genome shotgun (WGS) entry which is preliminary data.</text>
</comment>
<feature type="coiled-coil region" evidence="1">
    <location>
        <begin position="516"/>
        <end position="566"/>
    </location>
</feature>
<evidence type="ECO:0000313" key="2">
    <source>
        <dbReference type="EMBL" id="KAF4678395.1"/>
    </source>
</evidence>
<dbReference type="AlphaFoldDB" id="A0A7J6N3F6"/>
<organism evidence="2 3">
    <name type="scientific">Perkinsus olseni</name>
    <name type="common">Perkinsus atlanticus</name>
    <dbReference type="NCBI Taxonomy" id="32597"/>
    <lineage>
        <taxon>Eukaryota</taxon>
        <taxon>Sar</taxon>
        <taxon>Alveolata</taxon>
        <taxon>Perkinsozoa</taxon>
        <taxon>Perkinsea</taxon>
        <taxon>Perkinsida</taxon>
        <taxon>Perkinsidae</taxon>
        <taxon>Perkinsus</taxon>
    </lineage>
</organism>